<gene>
    <name evidence="1" type="ORF">HX900_34650</name>
</gene>
<accession>A0A7Z0ZW71</accession>
<dbReference type="Pfam" id="PF20308">
    <property type="entry name" value="TPR-S"/>
    <property type="match status" value="1"/>
</dbReference>
<evidence type="ECO:0000313" key="2">
    <source>
        <dbReference type="Proteomes" id="UP000532162"/>
    </source>
</evidence>
<protein>
    <recommendedName>
        <fullName evidence="3">DUF4071 domain-containing protein</fullName>
    </recommendedName>
</protein>
<sequence length="693" mass="76706">MEVTRAFIVRPFGTQDGIDFNRVEKDLIAPALKLAGIEGRTTLEITRQGNIREDMFRLLVLSDLVIADVSIHNANVFYELGIRHGLRDRHTLLIRAKGTQDKYPFDLQTDRYGQYDPADPAATLSGFLESLKSTLADTNKDSPVFQLLPRLTPHDRGALMVVPYDFQEEVGIAKKARRAGDLRLLAEEVRGFEWGSAGLRIVGEAQFQINAFAGAKQTFELLRGLDNNDLQANYRLGTIYQKLAATAPGPDAKLDCITRSEQAINRVLARTMPPNDRDESPKESAERRFHRAEGHSLLGSNAKARWIDDWQAAAAPDAKRDAALRSPYLASSIQHYLDGFAEDLDSFYAGINALAMLTIQINLANALPDVWAESFDDVGAAVADLKTCERRADRLAATLQLAIGNDSKVTRDGERFDIWKEISRADLSFLTTDRPPQVGTAYRRVLANANPLEIEAARRNLLLFRELGVLSPNVDAALKEMNQAVPDKPAALPVRVILFTGHMLDTPGRDKDKACFPNTSEAVATARKMIEKVVKEEMNEDGGVALGIAGGACGSDILFHEVCHSLNIPTQLLLALPEAQFQAESVNRGGVDWVMRYQQLCQRVTPRVLADSKDLPRWLSGKKGYDIWQRNNLWMMFNALATQARNLTLIALYNREKEPDGPGGTSHLVSVAANWGFKTVELDARQLLKAGGP</sequence>
<dbReference type="InterPro" id="IPR046880">
    <property type="entry name" value="TPR-S"/>
</dbReference>
<dbReference type="EMBL" id="JACCPJ010000015">
    <property type="protein sequence ID" value="NZD66190.1"/>
    <property type="molecule type" value="Genomic_DNA"/>
</dbReference>
<reference evidence="1 2" key="1">
    <citation type="submission" date="2020-07" db="EMBL/GenBank/DDBJ databases">
        <authorList>
            <person name="Sun Q."/>
        </authorList>
    </citation>
    <scope>NUCLEOTIDE SEQUENCE [LARGE SCALE GENOMIC DNA]</scope>
    <source>
        <strain evidence="1 2">WYCCWR 11290</strain>
    </source>
</reference>
<proteinExistence type="predicted"/>
<evidence type="ECO:0008006" key="3">
    <source>
        <dbReference type="Google" id="ProtNLM"/>
    </source>
</evidence>
<comment type="caution">
    <text evidence="1">The sequence shown here is derived from an EMBL/GenBank/DDBJ whole genome shotgun (WGS) entry which is preliminary data.</text>
</comment>
<dbReference type="AlphaFoldDB" id="A0A7Z0ZW71"/>
<dbReference type="Proteomes" id="UP000532162">
    <property type="component" value="Unassembled WGS sequence"/>
</dbReference>
<organism evidence="1 2">
    <name type="scientific">Rhizobium changzhiense</name>
    <dbReference type="NCBI Taxonomy" id="2692317"/>
    <lineage>
        <taxon>Bacteria</taxon>
        <taxon>Pseudomonadati</taxon>
        <taxon>Pseudomonadota</taxon>
        <taxon>Alphaproteobacteria</taxon>
        <taxon>Hyphomicrobiales</taxon>
        <taxon>Rhizobiaceae</taxon>
        <taxon>Rhizobium/Agrobacterium group</taxon>
        <taxon>Rhizobium</taxon>
    </lineage>
</organism>
<name>A0A7Z0ZW71_9HYPH</name>
<evidence type="ECO:0000313" key="1">
    <source>
        <dbReference type="EMBL" id="NZD66190.1"/>
    </source>
</evidence>